<dbReference type="Proteomes" id="UP001213799">
    <property type="component" value="Unassembled WGS sequence"/>
</dbReference>
<dbReference type="RefSeq" id="XP_056749836.1">
    <property type="nucleotide sequence ID" value="XM_056901168.1"/>
</dbReference>
<gene>
    <name evidence="1" type="ORF">N7537_010114</name>
</gene>
<evidence type="ECO:0000313" key="2">
    <source>
        <dbReference type="Proteomes" id="UP001213799"/>
    </source>
</evidence>
<dbReference type="EMBL" id="JAQJAE010000005">
    <property type="protein sequence ID" value="KAJ5593210.1"/>
    <property type="molecule type" value="Genomic_DNA"/>
</dbReference>
<comment type="caution">
    <text evidence="1">The sequence shown here is derived from an EMBL/GenBank/DDBJ whole genome shotgun (WGS) entry which is preliminary data.</text>
</comment>
<evidence type="ECO:0000313" key="1">
    <source>
        <dbReference type="EMBL" id="KAJ5593210.1"/>
    </source>
</evidence>
<proteinExistence type="predicted"/>
<dbReference type="GeneID" id="81591410"/>
<sequence length="177" mass="20629">MTHTGRDIDHTTHHTPRGDVIETSDPFVWIFASGNLTKDQLRASQVTLVTNRLPTSERDKWVAGLEGTIFENGVYKLRWVIRIDYDDWIGSHYNFDLERPGVEKLSFHIRDEYHPGADGFLRERQEINYFVGGWDSSLAQPIENDPVGEMDRLSTIQRYAERLQTLWLSNLMDQHLK</sequence>
<keyword evidence="2" id="KW-1185">Reference proteome</keyword>
<organism evidence="1 2">
    <name type="scientific">Penicillium hordei</name>
    <dbReference type="NCBI Taxonomy" id="40994"/>
    <lineage>
        <taxon>Eukaryota</taxon>
        <taxon>Fungi</taxon>
        <taxon>Dikarya</taxon>
        <taxon>Ascomycota</taxon>
        <taxon>Pezizomycotina</taxon>
        <taxon>Eurotiomycetes</taxon>
        <taxon>Eurotiomycetidae</taxon>
        <taxon>Eurotiales</taxon>
        <taxon>Aspergillaceae</taxon>
        <taxon>Penicillium</taxon>
    </lineage>
</organism>
<dbReference type="AlphaFoldDB" id="A0AAD6DU16"/>
<protein>
    <submittedName>
        <fullName evidence="1">Uncharacterized protein</fullName>
    </submittedName>
</protein>
<reference evidence="1" key="2">
    <citation type="submission" date="2023-01" db="EMBL/GenBank/DDBJ databases">
        <authorList>
            <person name="Petersen C."/>
        </authorList>
    </citation>
    <scope>NUCLEOTIDE SEQUENCE</scope>
    <source>
        <strain evidence="1">IBT 12815</strain>
    </source>
</reference>
<name>A0AAD6DU16_9EURO</name>
<accession>A0AAD6DU16</accession>
<reference evidence="1" key="1">
    <citation type="journal article" date="2023" name="IMA Fungus">
        <title>Comparative genomic study of the Penicillium genus elucidates a diverse pangenome and 15 lateral gene transfer events.</title>
        <authorList>
            <person name="Petersen C."/>
            <person name="Sorensen T."/>
            <person name="Nielsen M.R."/>
            <person name="Sondergaard T.E."/>
            <person name="Sorensen J.L."/>
            <person name="Fitzpatrick D.A."/>
            <person name="Frisvad J.C."/>
            <person name="Nielsen K.L."/>
        </authorList>
    </citation>
    <scope>NUCLEOTIDE SEQUENCE</scope>
    <source>
        <strain evidence="1">IBT 12815</strain>
    </source>
</reference>